<dbReference type="InterPro" id="IPR003788">
    <property type="entry name" value="NDUFAF7"/>
</dbReference>
<accession>A0A0W0X1D2</accession>
<dbReference type="Gene3D" id="3.40.50.12710">
    <property type="match status" value="1"/>
</dbReference>
<proteinExistence type="predicted"/>
<name>A0A0W0X1D2_9GAMM</name>
<dbReference type="EMBL" id="LNYP01000028">
    <property type="protein sequence ID" value="KTD38384.1"/>
    <property type="molecule type" value="Genomic_DNA"/>
</dbReference>
<keyword evidence="1" id="KW-0489">Methyltransferase</keyword>
<evidence type="ECO:0000313" key="3">
    <source>
        <dbReference type="EMBL" id="KTD38384.1"/>
    </source>
</evidence>
<gene>
    <name evidence="3" type="ORF">Loak_1329</name>
</gene>
<evidence type="ECO:0008006" key="5">
    <source>
        <dbReference type="Google" id="ProtNLM"/>
    </source>
</evidence>
<dbReference type="PATRIC" id="fig|29423.5.peg.1391"/>
<dbReference type="PANTHER" id="PTHR12049:SF7">
    <property type="entry name" value="PROTEIN ARGININE METHYLTRANSFERASE NDUFAF7, MITOCHONDRIAL"/>
    <property type="match status" value="1"/>
</dbReference>
<dbReference type="InterPro" id="IPR029063">
    <property type="entry name" value="SAM-dependent_MTases_sf"/>
</dbReference>
<dbReference type="PANTHER" id="PTHR12049">
    <property type="entry name" value="PROTEIN ARGININE METHYLTRANSFERASE NDUFAF7, MITOCHONDRIAL"/>
    <property type="match status" value="1"/>
</dbReference>
<dbReference type="Pfam" id="PF02636">
    <property type="entry name" value="Methyltransf_28"/>
    <property type="match status" value="1"/>
</dbReference>
<reference evidence="3 4" key="1">
    <citation type="submission" date="2015-11" db="EMBL/GenBank/DDBJ databases">
        <title>Genomic analysis of 38 Legionella species identifies large and diverse effector repertoires.</title>
        <authorList>
            <person name="Burstein D."/>
            <person name="Amaro F."/>
            <person name="Zusman T."/>
            <person name="Lifshitz Z."/>
            <person name="Cohen O."/>
            <person name="Gilbert J.A."/>
            <person name="Pupko T."/>
            <person name="Shuman H.A."/>
            <person name="Segal G."/>
        </authorList>
    </citation>
    <scope>NUCLEOTIDE SEQUENCE [LARGE SCALE GENOMIC DNA]</scope>
    <source>
        <strain evidence="3 4">Oak Ridge-10</strain>
    </source>
</reference>
<comment type="caution">
    <text evidence="3">The sequence shown here is derived from an EMBL/GenBank/DDBJ whole genome shotgun (WGS) entry which is preliminary data.</text>
</comment>
<sequence>MSLIEIIYKQLSVRGEIPFVEFMQQALYAPQFGYYSSDLQKFGSQGDFITAPELTPLFGYTLANQCRQVLCELNHPILFEFGAGSGRLCIDILTQLERLNCLPEEYHILEVSGHLRHWQEANIKQHIPHLADRIKWQTGWPQQSFEGVLVANEVLDAMPVHRFMQTADELLESYITMNNQGELTEVFKPCRNERLIHHVKSVLAPDLYPYQSEANLFMGDWLKQCSMMLVKGAFFIIDYGFPRQEYYHPDRYMGTLMCHYRQQSHTNPLAHPGEEDITAHVDFTHAAEAAYNAGFHVAGFTNQASFLLANDLLSMLAAIEHERERVWQQQAVKQLIQANEMGELFKVLALTKEVEWPLSGFQWHDKRASL</sequence>
<organism evidence="3 4">
    <name type="scientific">Legionella oakridgensis</name>
    <dbReference type="NCBI Taxonomy" id="29423"/>
    <lineage>
        <taxon>Bacteria</taxon>
        <taxon>Pseudomonadati</taxon>
        <taxon>Pseudomonadota</taxon>
        <taxon>Gammaproteobacteria</taxon>
        <taxon>Legionellales</taxon>
        <taxon>Legionellaceae</taxon>
        <taxon>Legionella</taxon>
    </lineage>
</organism>
<dbReference type="InterPro" id="IPR038375">
    <property type="entry name" value="NDUFAF7_sf"/>
</dbReference>
<dbReference type="GO" id="GO:0032259">
    <property type="term" value="P:methylation"/>
    <property type="evidence" value="ECO:0007669"/>
    <property type="project" value="UniProtKB-KW"/>
</dbReference>
<dbReference type="RefSeq" id="WP_035895919.1">
    <property type="nucleotide sequence ID" value="NZ_LCUA01000014.1"/>
</dbReference>
<dbReference type="Proteomes" id="UP000054858">
    <property type="component" value="Unassembled WGS sequence"/>
</dbReference>
<dbReference type="AlphaFoldDB" id="A0A0W0X1D2"/>
<evidence type="ECO:0000256" key="1">
    <source>
        <dbReference type="ARBA" id="ARBA00022603"/>
    </source>
</evidence>
<evidence type="ECO:0000313" key="4">
    <source>
        <dbReference type="Proteomes" id="UP000054858"/>
    </source>
</evidence>
<dbReference type="GO" id="GO:0035243">
    <property type="term" value="F:protein-arginine omega-N symmetric methyltransferase activity"/>
    <property type="evidence" value="ECO:0007669"/>
    <property type="project" value="TreeGrafter"/>
</dbReference>
<protein>
    <recommendedName>
        <fullName evidence="5">SAM-dependent methyltransferase</fullName>
    </recommendedName>
</protein>
<evidence type="ECO:0000256" key="2">
    <source>
        <dbReference type="ARBA" id="ARBA00022679"/>
    </source>
</evidence>
<dbReference type="SUPFAM" id="SSF53335">
    <property type="entry name" value="S-adenosyl-L-methionine-dependent methyltransferases"/>
    <property type="match status" value="1"/>
</dbReference>
<keyword evidence="2" id="KW-0808">Transferase</keyword>